<dbReference type="AlphaFoldDB" id="A0A0R2QJE9"/>
<dbReference type="EMBL" id="LIBJ01000104">
    <property type="protein sequence ID" value="KRO48259.1"/>
    <property type="molecule type" value="Genomic_DNA"/>
</dbReference>
<reference evidence="2 3" key="1">
    <citation type="submission" date="2015-10" db="EMBL/GenBank/DDBJ databases">
        <title>Metagenome-Assembled Genomes uncover a global brackish microbiome.</title>
        <authorList>
            <person name="Hugerth L.W."/>
            <person name="Larsson J."/>
            <person name="Alneberg J."/>
            <person name="Lindh M.V."/>
            <person name="Legrand C."/>
            <person name="Pinhassi J."/>
            <person name="Andersson A.F."/>
        </authorList>
    </citation>
    <scope>NUCLEOTIDE SEQUENCE [LARGE SCALE GENOMIC DNA]</scope>
    <source>
        <strain evidence="2">BACL6 MAG-120924-bin43</strain>
    </source>
</reference>
<comment type="caution">
    <text evidence="2">The sequence shown here is derived from an EMBL/GenBank/DDBJ whole genome shotgun (WGS) entry which is preliminary data.</text>
</comment>
<gene>
    <name evidence="2" type="ORF">ABR75_01030</name>
</gene>
<evidence type="ECO:0000313" key="2">
    <source>
        <dbReference type="EMBL" id="KRO48259.1"/>
    </source>
</evidence>
<evidence type="ECO:0000256" key="1">
    <source>
        <dbReference type="SAM" id="Coils"/>
    </source>
</evidence>
<evidence type="ECO:0000313" key="3">
    <source>
        <dbReference type="Proteomes" id="UP000051017"/>
    </source>
</evidence>
<feature type="coiled-coil region" evidence="1">
    <location>
        <begin position="38"/>
        <end position="95"/>
    </location>
</feature>
<keyword evidence="1" id="KW-0175">Coiled coil</keyword>
<protein>
    <submittedName>
        <fullName evidence="2">Uncharacterized protein</fullName>
    </submittedName>
</protein>
<organism evidence="2 3">
    <name type="scientific">Acidimicrobiia bacterium BACL6 MAG-120924-bin43</name>
    <dbReference type="NCBI Taxonomy" id="1655583"/>
    <lineage>
        <taxon>Bacteria</taxon>
        <taxon>Bacillati</taxon>
        <taxon>Actinomycetota</taxon>
        <taxon>Acidimicrobiia</taxon>
        <taxon>acIV cluster</taxon>
    </lineage>
</organism>
<proteinExistence type="predicted"/>
<sequence>MTNDHDERDGVDRDQLIKELLAESFALRTKSEHLSQYVETKIAELVKTKRELDSIKNDDEIGRLRAGIEVANQQRNELQAKLDALVGEHEHLEEVHLQMTSQRDRLRERMAQVDASPEYRLAKRVKRIFGLILKDDTTK</sequence>
<dbReference type="Proteomes" id="UP000051017">
    <property type="component" value="Unassembled WGS sequence"/>
</dbReference>
<name>A0A0R2QJE9_9ACTN</name>
<dbReference type="Gene3D" id="1.10.287.1490">
    <property type="match status" value="1"/>
</dbReference>
<accession>A0A0R2QJE9</accession>